<gene>
    <name evidence="1" type="ordered locus">CJA_1158</name>
</gene>
<protein>
    <submittedName>
        <fullName evidence="1">Uncharacterized protein</fullName>
    </submittedName>
</protein>
<dbReference type="Proteomes" id="UP000001036">
    <property type="component" value="Chromosome"/>
</dbReference>
<evidence type="ECO:0000313" key="1">
    <source>
        <dbReference type="EMBL" id="ACE85154.1"/>
    </source>
</evidence>
<dbReference type="eggNOG" id="COG0665">
    <property type="taxonomic scope" value="Bacteria"/>
</dbReference>
<evidence type="ECO:0000313" key="2">
    <source>
        <dbReference type="Proteomes" id="UP000001036"/>
    </source>
</evidence>
<dbReference type="EMBL" id="CP000934">
    <property type="protein sequence ID" value="ACE85154.1"/>
    <property type="molecule type" value="Genomic_DNA"/>
</dbReference>
<keyword evidence="2" id="KW-1185">Reference proteome</keyword>
<dbReference type="HOGENOM" id="CLU_100937_0_0_6"/>
<dbReference type="Pfam" id="PF20043">
    <property type="entry name" value="DUF6445"/>
    <property type="match status" value="1"/>
</dbReference>
<sequence>MQNPQAMVDFASRYRFEPYPGLAEKKGYPGIRLKAPEDYSYNITTHLEPILKQELNIPAQLDIRKSVCVFSLIALAPEVLSPQQRTPHFDASTPNHIAVLLYLCGEEHGGTAFYRHNATGLQQITAENREHYLDVYYDEINKLRPRQEYFGESSEFFTKIGMISARFNRLVAYRGSLLHSPYINPALSIDTNPRSGRLTVNTFYDF</sequence>
<name>B3PBU5_CELJU</name>
<organism evidence="1 2">
    <name type="scientific">Cellvibrio japonicus (strain Ueda107)</name>
    <name type="common">Pseudomonas fluorescens subsp. cellulosa</name>
    <dbReference type="NCBI Taxonomy" id="498211"/>
    <lineage>
        <taxon>Bacteria</taxon>
        <taxon>Pseudomonadati</taxon>
        <taxon>Pseudomonadota</taxon>
        <taxon>Gammaproteobacteria</taxon>
        <taxon>Cellvibrionales</taxon>
        <taxon>Cellvibrionaceae</taxon>
        <taxon>Cellvibrio</taxon>
    </lineage>
</organism>
<dbReference type="InterPro" id="IPR045617">
    <property type="entry name" value="DUF6445"/>
</dbReference>
<reference evidence="1 2" key="1">
    <citation type="journal article" date="2008" name="J. Bacteriol.">
        <title>Insights into plant cell wall degradation from the genome sequence of the soil bacterium Cellvibrio japonicus.</title>
        <authorList>
            <person name="Deboy R.T."/>
            <person name="Mongodin E.F."/>
            <person name="Fouts D.E."/>
            <person name="Tailford L.E."/>
            <person name="Khouri H."/>
            <person name="Emerson J.B."/>
            <person name="Mohamoud Y."/>
            <person name="Watkins K."/>
            <person name="Henrissat B."/>
            <person name="Gilbert H.J."/>
            <person name="Nelson K.E."/>
        </authorList>
    </citation>
    <scope>NUCLEOTIDE SEQUENCE [LARGE SCALE GENOMIC DNA]</scope>
    <source>
        <strain evidence="1 2">Ueda107</strain>
    </source>
</reference>
<accession>B3PBU5</accession>
<proteinExistence type="predicted"/>
<dbReference type="KEGG" id="cja:CJA_1158"/>
<dbReference type="AlphaFoldDB" id="B3PBU5"/>